<dbReference type="Proteomes" id="UP001159363">
    <property type="component" value="Chromosome 14"/>
</dbReference>
<dbReference type="EMBL" id="JARBHB010000015">
    <property type="protein sequence ID" value="KAJ8867433.1"/>
    <property type="molecule type" value="Genomic_DNA"/>
</dbReference>
<comment type="caution">
    <text evidence="2">The sequence shown here is derived from an EMBL/GenBank/DDBJ whole genome shotgun (WGS) entry which is preliminary data.</text>
</comment>
<keyword evidence="3" id="KW-1185">Reference proteome</keyword>
<accession>A0ABQ9G7T3</accession>
<organism evidence="2 3">
    <name type="scientific">Dryococelus australis</name>
    <dbReference type="NCBI Taxonomy" id="614101"/>
    <lineage>
        <taxon>Eukaryota</taxon>
        <taxon>Metazoa</taxon>
        <taxon>Ecdysozoa</taxon>
        <taxon>Arthropoda</taxon>
        <taxon>Hexapoda</taxon>
        <taxon>Insecta</taxon>
        <taxon>Pterygota</taxon>
        <taxon>Neoptera</taxon>
        <taxon>Polyneoptera</taxon>
        <taxon>Phasmatodea</taxon>
        <taxon>Verophasmatodea</taxon>
        <taxon>Anareolatae</taxon>
        <taxon>Phasmatidae</taxon>
        <taxon>Eurycanthinae</taxon>
        <taxon>Dryococelus</taxon>
    </lineage>
</organism>
<gene>
    <name evidence="2" type="ORF">PR048_031235</name>
</gene>
<proteinExistence type="predicted"/>
<feature type="region of interest" description="Disordered" evidence="1">
    <location>
        <begin position="14"/>
        <end position="33"/>
    </location>
</feature>
<evidence type="ECO:0000313" key="2">
    <source>
        <dbReference type="EMBL" id="KAJ8867433.1"/>
    </source>
</evidence>
<evidence type="ECO:0000313" key="3">
    <source>
        <dbReference type="Proteomes" id="UP001159363"/>
    </source>
</evidence>
<evidence type="ECO:0000256" key="1">
    <source>
        <dbReference type="SAM" id="MobiDB-lite"/>
    </source>
</evidence>
<sequence>MLVDVCVKKKQRGVARRSGAPFPRPPGNEGLGVQKGYFDNSIDREGAGGLPVRGRSHSTVGCYGRPPERLVSCVGPDGVWSYGRIRGNPGTWSVPAGAAKRGAAERIPVGELSRLLASHQVDPCTIPGWVTQNFRMWESCRTTPLVGGFSRGSPVPPSFRSGAAAYSPLSPSPALKAPMLKAVQIASLTHSLYFNGRTDNRLRPLMLACRPPYTLVDDCGGLLFSGKAAACVQVLPTFDAQEQRSDKGDSASRIKYFAATMRKALELVQCAHISLRKAYSHDNRSEARARDIKQIELLRLVEEFSSGLLPVVSLTMTRGATVKVRLASRAGSCEERIERREERQAGGKSAIASLGAVKSATGRLDYWTGCCGAASERKGGGKLEIPRENLSKSGIVWHDSRTRKSESDPAGNRTRLTTAGHTHLRILLVAMVRQQKTPHPVLRWPILGPLYNIFGLDYWPVEGVSATAVASPFTASTNCSEALLKSYFQQAHVGSSISAGRRPRGERRLPPLSIALISASHGAIWPNSLTVRGGSRLPEFGNASPDCGCFCPRFLLKCEGVFRRGFTSSPEHARSHAVESRTAIATSRACTGQITVSRNPRYESDTRANCTTPTPISSFVAWRPLSFSMKGHYRERTAVPLPYRHFQQPRNNYSQATRCSIRSSWAFPLRNRIRIARSAVVRAHQQTPGVARSWWGTAGTRSGAPGHSGGFITHGVTPGAKGGERNKIQNPRASRGEKSCFLAADVNDIVKQRREANVPATLSSPSCYFQLFSGDLLKFYFQDIPPPRRNRAQPGVRKRHQKAPHSCTQRKLCLNQQNVRLYMAKQDMHGKRASVLYLGASESENRRFEMVEIDGFQ</sequence>
<feature type="region of interest" description="Disordered" evidence="1">
    <location>
        <begin position="705"/>
        <end position="734"/>
    </location>
</feature>
<reference evidence="2 3" key="1">
    <citation type="submission" date="2023-02" db="EMBL/GenBank/DDBJ databases">
        <title>LHISI_Scaffold_Assembly.</title>
        <authorList>
            <person name="Stuart O.P."/>
            <person name="Cleave R."/>
            <person name="Magrath M.J.L."/>
            <person name="Mikheyev A.S."/>
        </authorList>
    </citation>
    <scope>NUCLEOTIDE SEQUENCE [LARGE SCALE GENOMIC DNA]</scope>
    <source>
        <strain evidence="2">Daus_M_001</strain>
        <tissue evidence="2">Leg muscle</tissue>
    </source>
</reference>
<protein>
    <submittedName>
        <fullName evidence="2">Uncharacterized protein</fullName>
    </submittedName>
</protein>
<name>A0ABQ9G7T3_9NEOP</name>